<evidence type="ECO:0000259" key="32">
    <source>
        <dbReference type="PROSITE" id="PS51767"/>
    </source>
</evidence>
<dbReference type="GO" id="GO:0005524">
    <property type="term" value="F:ATP binding"/>
    <property type="evidence" value="ECO:0007669"/>
    <property type="project" value="UniProtKB-KW"/>
</dbReference>
<proteinExistence type="inferred from homology"/>
<dbReference type="GO" id="GO:0070183">
    <property type="term" value="P:mitochondrial tryptophanyl-tRNA aminoacylation"/>
    <property type="evidence" value="ECO:0007669"/>
    <property type="project" value="TreeGrafter"/>
</dbReference>
<dbReference type="InterPro" id="IPR002305">
    <property type="entry name" value="aa-tRNA-synth_Ic"/>
</dbReference>
<evidence type="ECO:0000256" key="30">
    <source>
        <dbReference type="PIRSR" id="PIRSR601461-1"/>
    </source>
</evidence>
<dbReference type="SMART" id="SM01403">
    <property type="entry name" value="Ribosomal_S10"/>
    <property type="match status" value="1"/>
</dbReference>
<evidence type="ECO:0000313" key="34">
    <source>
        <dbReference type="Proteomes" id="UP000190312"/>
    </source>
</evidence>
<dbReference type="Gene3D" id="3.40.50.620">
    <property type="entry name" value="HUPs"/>
    <property type="match status" value="1"/>
</dbReference>
<dbReference type="FunFam" id="3.30.70.600:FF:000003">
    <property type="entry name" value="30S ribosomal protein S10"/>
    <property type="match status" value="1"/>
</dbReference>
<evidence type="ECO:0000256" key="14">
    <source>
        <dbReference type="ARBA" id="ARBA00022801"/>
    </source>
</evidence>
<keyword evidence="19" id="KW-0865">Zymogen</keyword>
<keyword evidence="11" id="KW-0732">Signal</keyword>
<evidence type="ECO:0000256" key="24">
    <source>
        <dbReference type="ARBA" id="ARBA00030268"/>
    </source>
</evidence>
<keyword evidence="12" id="KW-0547">Nucleotide-binding</keyword>
<keyword evidence="20" id="KW-0030">Aminoacyl-tRNA synthetase</keyword>
<reference evidence="33 34" key="1">
    <citation type="submission" date="2016-10" db="EMBL/GenBank/DDBJ databases">
        <title>Genome sequencing of Aspergillus oryzae BCC7051.</title>
        <authorList>
            <person name="Thammarongtham C."/>
            <person name="Vorapreeda T."/>
            <person name="Nookaew I."/>
            <person name="Srisuk T."/>
            <person name="Land M."/>
            <person name="Jeennor S."/>
            <person name="Laoteng K."/>
        </authorList>
    </citation>
    <scope>NUCLEOTIDE SEQUENCE [LARGE SCALE GENOMIC DNA]</scope>
    <source>
        <strain evidence="33 34">BCC7051</strain>
    </source>
</reference>
<dbReference type="InterPro" id="IPR027486">
    <property type="entry name" value="Ribosomal_uS10_dom"/>
</dbReference>
<evidence type="ECO:0000256" key="31">
    <source>
        <dbReference type="RuleBase" id="RU000454"/>
    </source>
</evidence>
<evidence type="ECO:0000256" key="10">
    <source>
        <dbReference type="ARBA" id="ARBA00022670"/>
    </source>
</evidence>
<evidence type="ECO:0000256" key="13">
    <source>
        <dbReference type="ARBA" id="ARBA00022750"/>
    </source>
</evidence>
<dbReference type="InterPro" id="IPR014729">
    <property type="entry name" value="Rossmann-like_a/b/a_fold"/>
</dbReference>
<dbReference type="GO" id="GO:0003676">
    <property type="term" value="F:nucleic acid binding"/>
    <property type="evidence" value="ECO:0007669"/>
    <property type="project" value="InterPro"/>
</dbReference>
<dbReference type="GO" id="GO:0032259">
    <property type="term" value="P:methylation"/>
    <property type="evidence" value="ECO:0007669"/>
    <property type="project" value="InterPro"/>
</dbReference>
<dbReference type="Pfam" id="PF00026">
    <property type="entry name" value="Asp"/>
    <property type="match status" value="1"/>
</dbReference>
<dbReference type="FunFam" id="2.40.70.10:FF:000068">
    <property type="entry name" value="Aspartic-type endopeptidase (OpsB)"/>
    <property type="match status" value="1"/>
</dbReference>
<dbReference type="HAMAP" id="MF_00508">
    <property type="entry name" value="Ribosomal_uS10"/>
    <property type="match status" value="1"/>
</dbReference>
<evidence type="ECO:0000256" key="29">
    <source>
        <dbReference type="ARBA" id="ARBA00078476"/>
    </source>
</evidence>
<dbReference type="Gene3D" id="1.10.240.10">
    <property type="entry name" value="Tyrosyl-Transfer RNA Synthetase"/>
    <property type="match status" value="1"/>
</dbReference>
<keyword evidence="13 31" id="KW-0064">Aspartyl protease</keyword>
<dbReference type="Proteomes" id="UP000190312">
    <property type="component" value="Unassembled WGS sequence"/>
</dbReference>
<comment type="similarity">
    <text evidence="5 31">Belongs to the peptidase A1 family.</text>
</comment>
<dbReference type="EMBL" id="MKZY01000008">
    <property type="protein sequence ID" value="OOO05771.1"/>
    <property type="molecule type" value="Genomic_DNA"/>
</dbReference>
<evidence type="ECO:0000256" key="18">
    <source>
        <dbReference type="ARBA" id="ARBA00023136"/>
    </source>
</evidence>
<dbReference type="GO" id="GO:0005759">
    <property type="term" value="C:mitochondrial matrix"/>
    <property type="evidence" value="ECO:0007669"/>
    <property type="project" value="TreeGrafter"/>
</dbReference>
<dbReference type="PROSITE" id="PS00141">
    <property type="entry name" value="ASP_PROTEASE"/>
    <property type="match status" value="1"/>
</dbReference>
<comment type="similarity">
    <text evidence="3">Belongs to the class-I aminoacyl-tRNA synthetase family.</text>
</comment>
<dbReference type="EC" id="6.1.1.2" evidence="6"/>
<dbReference type="GO" id="GO:1990904">
    <property type="term" value="C:ribonucleoprotein complex"/>
    <property type="evidence" value="ECO:0007669"/>
    <property type="project" value="UniProtKB-KW"/>
</dbReference>
<evidence type="ECO:0000256" key="21">
    <source>
        <dbReference type="ARBA" id="ARBA00023180"/>
    </source>
</evidence>
<dbReference type="Pfam" id="PF00338">
    <property type="entry name" value="Ribosomal_S10"/>
    <property type="match status" value="1"/>
</dbReference>
<dbReference type="InterPro" id="IPR002052">
    <property type="entry name" value="DNA_methylase_N6_adenine_CS"/>
</dbReference>
<evidence type="ECO:0000256" key="11">
    <source>
        <dbReference type="ARBA" id="ARBA00022729"/>
    </source>
</evidence>
<dbReference type="SUPFAM" id="SSF50630">
    <property type="entry name" value="Acid proteases"/>
    <property type="match status" value="1"/>
</dbReference>
<dbReference type="eggNOG" id="KOG1339">
    <property type="taxonomic scope" value="Eukaryota"/>
</dbReference>
<dbReference type="PANTHER" id="PTHR43766:SF1">
    <property type="entry name" value="TRYPTOPHAN--TRNA LIGASE, MITOCHONDRIAL"/>
    <property type="match status" value="1"/>
</dbReference>
<dbReference type="SUPFAM" id="SSF54999">
    <property type="entry name" value="Ribosomal protein S10"/>
    <property type="match status" value="1"/>
</dbReference>
<evidence type="ECO:0000256" key="12">
    <source>
        <dbReference type="ARBA" id="ARBA00022741"/>
    </source>
</evidence>
<accession>A0A1S9D9K6</accession>
<feature type="active site" evidence="30">
    <location>
        <position position="550"/>
    </location>
</feature>
<organism evidence="33 34">
    <name type="scientific">Aspergillus oryzae</name>
    <name type="common">Yellow koji mold</name>
    <dbReference type="NCBI Taxonomy" id="5062"/>
    <lineage>
        <taxon>Eukaryota</taxon>
        <taxon>Fungi</taxon>
        <taxon>Dikarya</taxon>
        <taxon>Ascomycota</taxon>
        <taxon>Pezizomycotina</taxon>
        <taxon>Eurotiomycetes</taxon>
        <taxon>Eurotiomycetidae</taxon>
        <taxon>Eurotiales</taxon>
        <taxon>Aspergillaceae</taxon>
        <taxon>Aspergillus</taxon>
        <taxon>Aspergillus subgen. Circumdati</taxon>
    </lineage>
</organism>
<dbReference type="InterPro" id="IPR033121">
    <property type="entry name" value="PEPTIDASE_A1"/>
</dbReference>
<name>A0A1S9D9K6_ASPOZ</name>
<keyword evidence="10 31" id="KW-0645">Protease</keyword>
<dbReference type="GO" id="GO:0005840">
    <property type="term" value="C:ribosome"/>
    <property type="evidence" value="ECO:0007669"/>
    <property type="project" value="UniProtKB-KW"/>
</dbReference>
<dbReference type="InterPro" id="IPR036838">
    <property type="entry name" value="Ribosomal_uS10_dom_sf"/>
</dbReference>
<keyword evidence="8" id="KW-0436">Ligase</keyword>
<feature type="domain" description="Peptidase A1" evidence="32">
    <location>
        <begin position="532"/>
        <end position="861"/>
    </location>
</feature>
<evidence type="ECO:0000256" key="23">
    <source>
        <dbReference type="ARBA" id="ARBA00023288"/>
    </source>
</evidence>
<keyword evidence="18" id="KW-0472">Membrane</keyword>
<feature type="active site" evidence="30">
    <location>
        <position position="749"/>
    </location>
</feature>
<evidence type="ECO:0000256" key="7">
    <source>
        <dbReference type="ARBA" id="ARBA00022475"/>
    </source>
</evidence>
<keyword evidence="16" id="KW-0648">Protein biosynthesis</keyword>
<evidence type="ECO:0000256" key="8">
    <source>
        <dbReference type="ARBA" id="ARBA00022598"/>
    </source>
</evidence>
<evidence type="ECO:0000256" key="3">
    <source>
        <dbReference type="ARBA" id="ARBA00005594"/>
    </source>
</evidence>
<dbReference type="GO" id="GO:0003735">
    <property type="term" value="F:structural constituent of ribosome"/>
    <property type="evidence" value="ECO:0007669"/>
    <property type="project" value="InterPro"/>
</dbReference>
<dbReference type="PROSITE" id="PS51767">
    <property type="entry name" value="PEPTIDASE_A1"/>
    <property type="match status" value="1"/>
</dbReference>
<evidence type="ECO:0000256" key="28">
    <source>
        <dbReference type="ARBA" id="ARBA00068059"/>
    </source>
</evidence>
<keyword evidence="21" id="KW-0325">Glycoprotein</keyword>
<comment type="caution">
    <text evidence="33">The sequence shown here is derived from an EMBL/GenBank/DDBJ whole genome shotgun (WGS) entry which is preliminary data.</text>
</comment>
<dbReference type="Gene3D" id="3.30.70.600">
    <property type="entry name" value="Ribosomal protein S10 domain"/>
    <property type="match status" value="1"/>
</dbReference>
<keyword evidence="7" id="KW-1003">Cell membrane</keyword>
<evidence type="ECO:0000256" key="16">
    <source>
        <dbReference type="ARBA" id="ARBA00022917"/>
    </source>
</evidence>
<dbReference type="GO" id="GO:0098552">
    <property type="term" value="C:side of membrane"/>
    <property type="evidence" value="ECO:0007669"/>
    <property type="project" value="UniProtKB-KW"/>
</dbReference>
<dbReference type="VEuPathDB" id="FungiDB:AO090701000004"/>
<dbReference type="SUPFAM" id="SSF53335">
    <property type="entry name" value="S-adenosyl-L-methionine-dependent methyltransferases"/>
    <property type="match status" value="1"/>
</dbReference>
<dbReference type="Gene3D" id="2.40.70.10">
    <property type="entry name" value="Acid Proteases"/>
    <property type="match status" value="2"/>
</dbReference>
<evidence type="ECO:0000256" key="6">
    <source>
        <dbReference type="ARBA" id="ARBA00013161"/>
    </source>
</evidence>
<dbReference type="GO" id="GO:0005886">
    <property type="term" value="C:plasma membrane"/>
    <property type="evidence" value="ECO:0007669"/>
    <property type="project" value="UniProtKB-SubCell"/>
</dbReference>
<dbReference type="InterPro" id="IPR001848">
    <property type="entry name" value="Ribosomal_uS10"/>
</dbReference>
<evidence type="ECO:0000256" key="15">
    <source>
        <dbReference type="ARBA" id="ARBA00022840"/>
    </source>
</evidence>
<dbReference type="GO" id="GO:0004830">
    <property type="term" value="F:tryptophan-tRNA ligase activity"/>
    <property type="evidence" value="ECO:0007669"/>
    <property type="project" value="UniProtKB-EC"/>
</dbReference>
<evidence type="ECO:0000256" key="2">
    <source>
        <dbReference type="ARBA" id="ARBA00004609"/>
    </source>
</evidence>
<keyword evidence="15" id="KW-0067">ATP-binding</keyword>
<protein>
    <recommendedName>
        <fullName evidence="28">Probable aspartic-type endopeptidase OPSB</fullName>
        <ecNumber evidence="6">6.1.1.2</ecNumber>
    </recommendedName>
    <alternativeName>
        <fullName evidence="26">37S ribosomal protein S10, mitochondrial</fullName>
    </alternativeName>
    <alternativeName>
        <fullName evidence="29">Mitochondrial ribosomal small subunit protein 10</fullName>
    </alternativeName>
    <alternativeName>
        <fullName evidence="27">Probable aspartic-type endopeptidase opsB</fullName>
    </alternativeName>
    <alternativeName>
        <fullName evidence="25">Small ribosomal subunit protein uS10m</fullName>
    </alternativeName>
    <alternativeName>
        <fullName evidence="24">Tryptophanyl-tRNA synthetase</fullName>
    </alternativeName>
</protein>
<evidence type="ECO:0000256" key="26">
    <source>
        <dbReference type="ARBA" id="ARBA00042916"/>
    </source>
</evidence>
<dbReference type="OrthoDB" id="771136at2759"/>
<dbReference type="GO" id="GO:0004190">
    <property type="term" value="F:aspartic-type endopeptidase activity"/>
    <property type="evidence" value="ECO:0007669"/>
    <property type="project" value="UniProtKB-KW"/>
</dbReference>
<evidence type="ECO:0000256" key="5">
    <source>
        <dbReference type="ARBA" id="ARBA00007447"/>
    </source>
</evidence>
<dbReference type="InterPro" id="IPR029063">
    <property type="entry name" value="SAM-dependent_MTases_sf"/>
</dbReference>
<dbReference type="PRINTS" id="PR00792">
    <property type="entry name" value="PEPSIN"/>
</dbReference>
<keyword evidence="22" id="KW-0687">Ribonucleoprotein</keyword>
<keyword evidence="14 31" id="KW-0378">Hydrolase</keyword>
<dbReference type="PANTHER" id="PTHR43766">
    <property type="entry name" value="TRYPTOPHAN--TRNA LIGASE, MITOCHONDRIAL"/>
    <property type="match status" value="1"/>
</dbReference>
<dbReference type="Pfam" id="PF00579">
    <property type="entry name" value="tRNA-synt_1b"/>
    <property type="match status" value="1"/>
</dbReference>
<dbReference type="InterPro" id="IPR001969">
    <property type="entry name" value="Aspartic_peptidase_AS"/>
</dbReference>
<keyword evidence="9" id="KW-0336">GPI-anchor</keyword>
<dbReference type="VEuPathDB" id="FungiDB:AO090701000002"/>
<dbReference type="InterPro" id="IPR033876">
    <property type="entry name" value="SAP-like"/>
</dbReference>
<evidence type="ECO:0000256" key="4">
    <source>
        <dbReference type="ARBA" id="ARBA00007102"/>
    </source>
</evidence>
<dbReference type="FunFam" id="2.40.70.10:FF:000011">
    <property type="entry name" value="Aspartic protease"/>
    <property type="match status" value="1"/>
</dbReference>
<dbReference type="InterPro" id="IPR001461">
    <property type="entry name" value="Aspartic_peptidase_A1"/>
</dbReference>
<comment type="subcellular location">
    <subcellularLocation>
        <location evidence="2">Cell membrane</location>
        <topology evidence="2">Lipid-anchor</topology>
        <topology evidence="2">GPI-anchor</topology>
    </subcellularLocation>
    <subcellularLocation>
        <location evidence="1">Mitochondrion</location>
    </subcellularLocation>
</comment>
<dbReference type="GO" id="GO:0006508">
    <property type="term" value="P:proteolysis"/>
    <property type="evidence" value="ECO:0007669"/>
    <property type="project" value="UniProtKB-KW"/>
</dbReference>
<evidence type="ECO:0000256" key="20">
    <source>
        <dbReference type="ARBA" id="ARBA00023146"/>
    </source>
</evidence>
<sequence length="1209" mass="131056">MSLLINPRLLTRTGKQSLFAVPARSIALPSSPDVIDKSNFKVSQSIAKISPLSTERDQQPASCTKNWAERLDGINAKSRLPRSVQAVYLRPLRRKAEYGLPVCDLQLRSYSVRNVEFFADFAVRAAYYLKLPVSGPVPLPRIVERWTFPRSNFVHKKSQENFERITLRRLIQIKDGSPQAVQTWLAFLRKHALYGVGMKANVWEHESLDVFKNIDNAVPEVEGSLEPHLSHFGQRGGEGTQSPIPDLLGDMRLPKHRSPLSSSKLQLPENTSLDHSAARSKLRLGLFSYPVLQAADILVHRATHVPVGEDQRQHLEFSRYTANSFNHLYGHIFPSPEALISPAKRVMSLKEPTLKMSKSHADSRSRILLTDSPYDIHRKVRAALTDSDASITYDPVRRPGVSNLIEILSHLDGRSCDDLSLEYKSASLRALKEDLAGRISDHLQGIRERYYSLMEDNSGYLDTVTEQGAQAARANADVTMKQIRKAMGLDLPAVVSLDIKRNNAVDPVARDRMRRKRDKTVEQNLDNEETLYFCNITLGTPKQSLRLVLDTGSSDLWCNAANSTLCSSRDQPCNASGSYDPSSSSSYAYTSSDFNISYADGTGAAGDYVTDTIHIGGATVKDFQFGVGYSSSSAEGVLGIGYTTNEVQVGRLGKSAYANLPQAMVKNGLIQSNAYSLWLNDLGADTGSILFGGVNTEKYHGELQTLPIQTVNGVYSEFIIALTGVSLSSASSHHNYSSSDALPAAVLLDSGSSLTYLPNSIVQDIYDDLGVTYESSSGVGYVPCSLAQQNINVTYTFSSPIITVGIDELVLDAGDLRFRNGARACIFGIVPAGDSTAVLGDTFLRSAYVVYDLSNNEISLANTKFNSTKDNILEIGTGDDSVPGATQVSNPVTSVVADGSGARIGGPTGEIFTDIPSATSSGGAAAPAGPTDVPKHLVLGAAAIGYSRAETEAFTIQTAKLILNNVQKHGRHEAGQQQRSLRIVDLCTGSGCIGLLLHALLAPHIDQLSILGVDLSPAAIALANKNLAHNIQRGLLLNRAATEVSFQRGNVLPHDSSGLPSAREVLCNHQGLPSEIEPKCDVLISNPPYISPESFRDGTTSRSVRVFEPKLALVPPLGDSIMGSGHDRQEDLFYYHIILLSFQVRTKLLVLECGDRSQATRVAAIVKTLSSGYQLNALSIKIWSSSGTFIGDETPPEDGPCAVVVTAIQ</sequence>
<evidence type="ECO:0000256" key="22">
    <source>
        <dbReference type="ARBA" id="ARBA00023274"/>
    </source>
</evidence>
<dbReference type="PROSITE" id="PS00092">
    <property type="entry name" value="N6_MTASE"/>
    <property type="match status" value="1"/>
</dbReference>
<dbReference type="CDD" id="cd05474">
    <property type="entry name" value="SAP_like"/>
    <property type="match status" value="1"/>
</dbReference>
<dbReference type="FunFam" id="1.10.240.10:FF:000002">
    <property type="entry name" value="Tryptophan--tRNA ligase"/>
    <property type="match status" value="1"/>
</dbReference>
<dbReference type="SUPFAM" id="SSF52374">
    <property type="entry name" value="Nucleotidylyl transferase"/>
    <property type="match status" value="1"/>
</dbReference>
<dbReference type="Gene3D" id="3.40.50.150">
    <property type="entry name" value="Vaccinia Virus protein VP39"/>
    <property type="match status" value="1"/>
</dbReference>
<dbReference type="InterPro" id="IPR050203">
    <property type="entry name" value="Trp-tRNA_synthetase"/>
</dbReference>
<evidence type="ECO:0000256" key="27">
    <source>
        <dbReference type="ARBA" id="ARBA00067536"/>
    </source>
</evidence>
<dbReference type="InterPro" id="IPR021109">
    <property type="entry name" value="Peptidase_aspartic_dom_sf"/>
</dbReference>
<comment type="similarity">
    <text evidence="4">Belongs to the universal ribosomal protein uS10 family.</text>
</comment>
<evidence type="ECO:0000256" key="9">
    <source>
        <dbReference type="ARBA" id="ARBA00022622"/>
    </source>
</evidence>
<gene>
    <name evidence="33" type="ORF">OAory_01014320</name>
</gene>
<dbReference type="AlphaFoldDB" id="A0A1S9D9K6"/>
<evidence type="ECO:0000256" key="25">
    <source>
        <dbReference type="ARBA" id="ARBA00035261"/>
    </source>
</evidence>
<evidence type="ECO:0000313" key="33">
    <source>
        <dbReference type="EMBL" id="OOO05771.1"/>
    </source>
</evidence>
<keyword evidence="17" id="KW-0689">Ribosomal protein</keyword>
<evidence type="ECO:0000256" key="1">
    <source>
        <dbReference type="ARBA" id="ARBA00004173"/>
    </source>
</evidence>
<evidence type="ECO:0000256" key="19">
    <source>
        <dbReference type="ARBA" id="ARBA00023145"/>
    </source>
</evidence>
<keyword evidence="23" id="KW-0449">Lipoprotein</keyword>
<dbReference type="CDD" id="cd02440">
    <property type="entry name" value="AdoMet_MTases"/>
    <property type="match status" value="1"/>
</dbReference>
<evidence type="ECO:0000256" key="17">
    <source>
        <dbReference type="ARBA" id="ARBA00022980"/>
    </source>
</evidence>
<dbReference type="GO" id="GO:0008168">
    <property type="term" value="F:methyltransferase activity"/>
    <property type="evidence" value="ECO:0007669"/>
    <property type="project" value="InterPro"/>
</dbReference>